<gene>
    <name evidence="14" type="ORF">B0T16DRAFT_516485</name>
</gene>
<keyword evidence="15" id="KW-1185">Reference proteome</keyword>
<proteinExistence type="inferred from homology"/>
<keyword evidence="7" id="KW-0146">Chitin degradation</keyword>
<dbReference type="InterPro" id="IPR017853">
    <property type="entry name" value="GH"/>
</dbReference>
<dbReference type="GO" id="GO:0008843">
    <property type="term" value="F:endochitinase activity"/>
    <property type="evidence" value="ECO:0007669"/>
    <property type="project" value="UniProtKB-EC"/>
</dbReference>
<evidence type="ECO:0000313" key="15">
    <source>
        <dbReference type="Proteomes" id="UP001174936"/>
    </source>
</evidence>
<protein>
    <recommendedName>
        <fullName evidence="4">chitinase</fullName>
        <ecNumber evidence="4">3.2.1.14</ecNumber>
    </recommendedName>
</protein>
<accession>A0AA40CM09</accession>
<comment type="similarity">
    <text evidence="3">Belongs to the glycosyl hydrolase 18 family. Chitinase class V subfamily.</text>
</comment>
<dbReference type="GO" id="GO:0005576">
    <property type="term" value="C:extracellular region"/>
    <property type="evidence" value="ECO:0007669"/>
    <property type="project" value="UniProtKB-SubCell"/>
</dbReference>
<dbReference type="PROSITE" id="PS51910">
    <property type="entry name" value="GH18_2"/>
    <property type="match status" value="1"/>
</dbReference>
<dbReference type="Gene3D" id="3.20.20.80">
    <property type="entry name" value="Glycosidases"/>
    <property type="match status" value="1"/>
</dbReference>
<feature type="domain" description="GH18" evidence="13">
    <location>
        <begin position="18"/>
        <end position="387"/>
    </location>
</feature>
<dbReference type="InterPro" id="IPR011583">
    <property type="entry name" value="Chitinase_II/V-like_cat"/>
</dbReference>
<evidence type="ECO:0000256" key="4">
    <source>
        <dbReference type="ARBA" id="ARBA00012729"/>
    </source>
</evidence>
<evidence type="ECO:0000256" key="10">
    <source>
        <dbReference type="ARBA" id="ARBA00023326"/>
    </source>
</evidence>
<dbReference type="EC" id="3.2.1.14" evidence="4"/>
<evidence type="ECO:0000256" key="2">
    <source>
        <dbReference type="ARBA" id="ARBA00004613"/>
    </source>
</evidence>
<evidence type="ECO:0000313" key="14">
    <source>
        <dbReference type="EMBL" id="KAK0641929.1"/>
    </source>
</evidence>
<evidence type="ECO:0000256" key="11">
    <source>
        <dbReference type="RuleBase" id="RU000489"/>
    </source>
</evidence>
<evidence type="ECO:0000256" key="1">
    <source>
        <dbReference type="ARBA" id="ARBA00000822"/>
    </source>
</evidence>
<evidence type="ECO:0000256" key="9">
    <source>
        <dbReference type="ARBA" id="ARBA00023295"/>
    </source>
</evidence>
<dbReference type="SUPFAM" id="SSF51445">
    <property type="entry name" value="(Trans)glycosidases"/>
    <property type="match status" value="1"/>
</dbReference>
<dbReference type="SUPFAM" id="SSF54556">
    <property type="entry name" value="Chitinase insertion domain"/>
    <property type="match status" value="1"/>
</dbReference>
<evidence type="ECO:0000256" key="12">
    <source>
        <dbReference type="SAM" id="SignalP"/>
    </source>
</evidence>
<dbReference type="GO" id="GO:0008061">
    <property type="term" value="F:chitin binding"/>
    <property type="evidence" value="ECO:0007669"/>
    <property type="project" value="InterPro"/>
</dbReference>
<keyword evidence="8" id="KW-0119">Carbohydrate metabolism</keyword>
<dbReference type="Pfam" id="PF00704">
    <property type="entry name" value="Glyco_hydro_18"/>
    <property type="match status" value="1"/>
</dbReference>
<dbReference type="InterPro" id="IPR029070">
    <property type="entry name" value="Chitinase_insertion_sf"/>
</dbReference>
<keyword evidence="10" id="KW-0624">Polysaccharide degradation</keyword>
<dbReference type="PANTHER" id="PTHR11177:SF317">
    <property type="entry name" value="CHITINASE 12-RELATED"/>
    <property type="match status" value="1"/>
</dbReference>
<reference evidence="14" key="1">
    <citation type="submission" date="2023-06" db="EMBL/GenBank/DDBJ databases">
        <title>Genome-scale phylogeny and comparative genomics of the fungal order Sordariales.</title>
        <authorList>
            <consortium name="Lawrence Berkeley National Laboratory"/>
            <person name="Hensen N."/>
            <person name="Bonometti L."/>
            <person name="Westerberg I."/>
            <person name="Brannstrom I.O."/>
            <person name="Guillou S."/>
            <person name="Cros-Aarteil S."/>
            <person name="Calhoun S."/>
            <person name="Haridas S."/>
            <person name="Kuo A."/>
            <person name="Mondo S."/>
            <person name="Pangilinan J."/>
            <person name="Riley R."/>
            <person name="Labutti K."/>
            <person name="Andreopoulos B."/>
            <person name="Lipzen A."/>
            <person name="Chen C."/>
            <person name="Yanf M."/>
            <person name="Daum C."/>
            <person name="Ng V."/>
            <person name="Clum A."/>
            <person name="Steindorff A."/>
            <person name="Ohm R."/>
            <person name="Martin F."/>
            <person name="Silar P."/>
            <person name="Natvig D."/>
            <person name="Lalanne C."/>
            <person name="Gautier V."/>
            <person name="Ament-Velasquez S.L."/>
            <person name="Kruys A."/>
            <person name="Hutchinson M.I."/>
            <person name="Powell A.J."/>
            <person name="Barry K."/>
            <person name="Miller A.N."/>
            <person name="Grigoriev I.V."/>
            <person name="Debuchy R."/>
            <person name="Gladieux P."/>
            <person name="Thoren M.H."/>
            <person name="Johannesson H."/>
        </authorList>
    </citation>
    <scope>NUCLEOTIDE SEQUENCE</scope>
    <source>
        <strain evidence="14">SMH2532-1</strain>
    </source>
</reference>
<dbReference type="PANTHER" id="PTHR11177">
    <property type="entry name" value="CHITINASE"/>
    <property type="match status" value="1"/>
</dbReference>
<evidence type="ECO:0000256" key="5">
    <source>
        <dbReference type="ARBA" id="ARBA00022525"/>
    </source>
</evidence>
<feature type="chain" id="PRO_5041219308" description="chitinase" evidence="12">
    <location>
        <begin position="25"/>
        <end position="409"/>
    </location>
</feature>
<keyword evidence="6 11" id="KW-0378">Hydrolase</keyword>
<comment type="caution">
    <text evidence="14">The sequence shown here is derived from an EMBL/GenBank/DDBJ whole genome shotgun (WGS) entry which is preliminary data.</text>
</comment>
<dbReference type="InterPro" id="IPR001223">
    <property type="entry name" value="Glyco_hydro18_cat"/>
</dbReference>
<comment type="subcellular location">
    <subcellularLocation>
        <location evidence="2">Secreted</location>
    </subcellularLocation>
</comment>
<dbReference type="Proteomes" id="UP001174936">
    <property type="component" value="Unassembled WGS sequence"/>
</dbReference>
<dbReference type="GO" id="GO:0006032">
    <property type="term" value="P:chitin catabolic process"/>
    <property type="evidence" value="ECO:0007669"/>
    <property type="project" value="UniProtKB-KW"/>
</dbReference>
<sequence>MLFSIKHAALTALTLLSFVNTVATTNTNTTERKTLNPRNTPYKNIPSDLPISQLTHVIYAFANITASTGEVFLAKPFVDTKQAYADDLPSPDNTNLRGALGQLYRLKSSHRHLKTLLSIGGPHFSRFFPAATSTAEKRSRFVASAVRLLADLGVDGIDLDWEYPTTKEEGGKYLLLLQELRRGLDAYSAKAAGGYHFLLTVASPAEAKPMSYMPLGEMAAVIDWFNLMAYDYSGPWSKVSGHQSNLFSPGMTGDGTKAGRSTEGVVDGYLRKGVPSGKIVLGIPLYGRSFKGTDGPGSSFEGTGEYEYKELPLKGADVVSDAAAGATYTYDKTTREMVTFDTPEMIRMKVRWLKERVLAGCMFWESSMDKSDDRSLIATSHTLLGSVDMAQNQQSYQESAYDNVRGDIS</sequence>
<dbReference type="InterPro" id="IPR001579">
    <property type="entry name" value="Glyco_hydro_18_chit_AS"/>
</dbReference>
<keyword evidence="9 11" id="KW-0326">Glycosidase</keyword>
<dbReference type="InterPro" id="IPR050314">
    <property type="entry name" value="Glycosyl_Hydrlase_18"/>
</dbReference>
<comment type="catalytic activity">
    <reaction evidence="1">
        <text>Random endo-hydrolysis of N-acetyl-beta-D-glucosaminide (1-&gt;4)-beta-linkages in chitin and chitodextrins.</text>
        <dbReference type="EC" id="3.2.1.14"/>
    </reaction>
</comment>
<name>A0AA40CM09_9PEZI</name>
<organism evidence="14 15">
    <name type="scientific">Cercophora newfieldiana</name>
    <dbReference type="NCBI Taxonomy" id="92897"/>
    <lineage>
        <taxon>Eukaryota</taxon>
        <taxon>Fungi</taxon>
        <taxon>Dikarya</taxon>
        <taxon>Ascomycota</taxon>
        <taxon>Pezizomycotina</taxon>
        <taxon>Sordariomycetes</taxon>
        <taxon>Sordariomycetidae</taxon>
        <taxon>Sordariales</taxon>
        <taxon>Lasiosphaeriaceae</taxon>
        <taxon>Cercophora</taxon>
    </lineage>
</organism>
<dbReference type="PROSITE" id="PS01095">
    <property type="entry name" value="GH18_1"/>
    <property type="match status" value="1"/>
</dbReference>
<evidence type="ECO:0000256" key="7">
    <source>
        <dbReference type="ARBA" id="ARBA00023024"/>
    </source>
</evidence>
<feature type="signal peptide" evidence="12">
    <location>
        <begin position="1"/>
        <end position="24"/>
    </location>
</feature>
<keyword evidence="5" id="KW-0964">Secreted</keyword>
<dbReference type="Gene3D" id="3.10.50.10">
    <property type="match status" value="1"/>
</dbReference>
<evidence type="ECO:0000256" key="8">
    <source>
        <dbReference type="ARBA" id="ARBA00023277"/>
    </source>
</evidence>
<evidence type="ECO:0000256" key="3">
    <source>
        <dbReference type="ARBA" id="ARBA00008682"/>
    </source>
</evidence>
<keyword evidence="12" id="KW-0732">Signal</keyword>
<dbReference type="GO" id="GO:0000272">
    <property type="term" value="P:polysaccharide catabolic process"/>
    <property type="evidence" value="ECO:0007669"/>
    <property type="project" value="UniProtKB-KW"/>
</dbReference>
<dbReference type="EMBL" id="JAULSV010000006">
    <property type="protein sequence ID" value="KAK0641929.1"/>
    <property type="molecule type" value="Genomic_DNA"/>
</dbReference>
<dbReference type="SMART" id="SM00636">
    <property type="entry name" value="Glyco_18"/>
    <property type="match status" value="1"/>
</dbReference>
<evidence type="ECO:0000259" key="13">
    <source>
        <dbReference type="PROSITE" id="PS51910"/>
    </source>
</evidence>
<evidence type="ECO:0000256" key="6">
    <source>
        <dbReference type="ARBA" id="ARBA00022801"/>
    </source>
</evidence>
<dbReference type="AlphaFoldDB" id="A0AA40CM09"/>
<dbReference type="CDD" id="cd06548">
    <property type="entry name" value="GH18_chitinase"/>
    <property type="match status" value="1"/>
</dbReference>